<reference evidence="6 7" key="1">
    <citation type="journal article" date="2010" name="Nature">
        <title>Genome sequencing and analysis of the model grass Brachypodium distachyon.</title>
        <authorList>
            <consortium name="International Brachypodium Initiative"/>
        </authorList>
    </citation>
    <scope>NUCLEOTIDE SEQUENCE [LARGE SCALE GENOMIC DNA]</scope>
    <source>
        <strain evidence="6 7">Bd21</strain>
    </source>
</reference>
<dbReference type="EMBL" id="CM000881">
    <property type="protein sequence ID" value="PNT70210.1"/>
    <property type="molecule type" value="Genomic_DNA"/>
</dbReference>
<dbReference type="SUPFAM" id="SSF52540">
    <property type="entry name" value="P-loop containing nucleoside triphosphate hydrolases"/>
    <property type="match status" value="1"/>
</dbReference>
<dbReference type="GO" id="GO:0032956">
    <property type="term" value="P:regulation of actin cytoskeleton organization"/>
    <property type="evidence" value="ECO:0000318"/>
    <property type="project" value="GO_Central"/>
</dbReference>
<dbReference type="Proteomes" id="UP000008810">
    <property type="component" value="Chromosome 2"/>
</dbReference>
<evidence type="ECO:0000256" key="2">
    <source>
        <dbReference type="ARBA" id="ARBA00010142"/>
    </source>
</evidence>
<evidence type="ECO:0000256" key="4">
    <source>
        <dbReference type="ARBA" id="ARBA00023134"/>
    </source>
</evidence>
<dbReference type="GO" id="GO:0005856">
    <property type="term" value="C:cytoskeleton"/>
    <property type="evidence" value="ECO:0000318"/>
    <property type="project" value="GO_Central"/>
</dbReference>
<dbReference type="PANTHER" id="PTHR24072">
    <property type="entry name" value="RHO FAMILY GTPASE"/>
    <property type="match status" value="1"/>
</dbReference>
<reference evidence="6" key="2">
    <citation type="submission" date="2017-06" db="EMBL/GenBank/DDBJ databases">
        <title>WGS assembly of Brachypodium distachyon.</title>
        <authorList>
            <consortium name="The International Brachypodium Initiative"/>
            <person name="Lucas S."/>
            <person name="Harmon-Smith M."/>
            <person name="Lail K."/>
            <person name="Tice H."/>
            <person name="Grimwood J."/>
            <person name="Bruce D."/>
            <person name="Barry K."/>
            <person name="Shu S."/>
            <person name="Lindquist E."/>
            <person name="Wang M."/>
            <person name="Pitluck S."/>
            <person name="Vogel J.P."/>
            <person name="Garvin D.F."/>
            <person name="Mockler T.C."/>
            <person name="Schmutz J."/>
            <person name="Rokhsar D."/>
            <person name="Bevan M.W."/>
        </authorList>
    </citation>
    <scope>NUCLEOTIDE SEQUENCE</scope>
    <source>
        <strain evidence="6">Bd21</strain>
    </source>
</reference>
<dbReference type="GO" id="GO:0007264">
    <property type="term" value="P:small GTPase-mediated signal transduction"/>
    <property type="evidence" value="ECO:0007669"/>
    <property type="project" value="InterPro"/>
</dbReference>
<sequence length="148" mass="17060">MLFIFYYCIVVGDGRSEPENIIKFLSWKRREGHVPRCVKFPHRLQTHPPCVFDNFSASVSVDGSIVNLGLWEWDTAGQEDYSRLRPLRLSFRGADVFILSFSLTSGASYENVHKEALKFHSSLPRFLFFKARITSFYLIEAISCILMA</sequence>
<dbReference type="AlphaFoldDB" id="A0A2K2D7F7"/>
<dbReference type="EnsemblPlants" id="PNT70209">
    <property type="protein sequence ID" value="PNT70209"/>
    <property type="gene ID" value="BRADI_2g07721v3"/>
</dbReference>
<evidence type="ECO:0000313" key="7">
    <source>
        <dbReference type="EnsemblPlants" id="PNT70209"/>
    </source>
</evidence>
<name>A0A2K2D7F7_BRADI</name>
<dbReference type="SMART" id="SM00174">
    <property type="entry name" value="RHO"/>
    <property type="match status" value="1"/>
</dbReference>
<dbReference type="InParanoid" id="A0A2K2D7F7"/>
<dbReference type="ExpressionAtlas" id="A0A2K2D7F7">
    <property type="expression patterns" value="baseline"/>
</dbReference>
<dbReference type="GO" id="GO:0007165">
    <property type="term" value="P:signal transduction"/>
    <property type="evidence" value="ECO:0000318"/>
    <property type="project" value="GO_Central"/>
</dbReference>
<keyword evidence="8" id="KW-1185">Reference proteome</keyword>
<keyword evidence="5" id="KW-0449">Lipoprotein</keyword>
<evidence type="ECO:0000313" key="8">
    <source>
        <dbReference type="Proteomes" id="UP000008810"/>
    </source>
</evidence>
<dbReference type="EnsemblPlants" id="PNT70210">
    <property type="protein sequence ID" value="PNT70210"/>
    <property type="gene ID" value="BRADI_2g07721v3"/>
</dbReference>
<evidence type="ECO:0000313" key="6">
    <source>
        <dbReference type="EMBL" id="PNT70210.1"/>
    </source>
</evidence>
<reference evidence="7" key="3">
    <citation type="submission" date="2018-08" db="UniProtKB">
        <authorList>
            <consortium name="EnsemblPlants"/>
        </authorList>
    </citation>
    <scope>IDENTIFICATION</scope>
    <source>
        <strain evidence="7">cv. Bd21</strain>
    </source>
</reference>
<dbReference type="GO" id="GO:0005525">
    <property type="term" value="F:GTP binding"/>
    <property type="evidence" value="ECO:0000318"/>
    <property type="project" value="GO_Central"/>
</dbReference>
<dbReference type="GO" id="GO:0042995">
    <property type="term" value="C:cell projection"/>
    <property type="evidence" value="ECO:0000318"/>
    <property type="project" value="GO_Central"/>
</dbReference>
<organism evidence="6">
    <name type="scientific">Brachypodium distachyon</name>
    <name type="common">Purple false brome</name>
    <name type="synonym">Trachynia distachya</name>
    <dbReference type="NCBI Taxonomy" id="15368"/>
    <lineage>
        <taxon>Eukaryota</taxon>
        <taxon>Viridiplantae</taxon>
        <taxon>Streptophyta</taxon>
        <taxon>Embryophyta</taxon>
        <taxon>Tracheophyta</taxon>
        <taxon>Spermatophyta</taxon>
        <taxon>Magnoliopsida</taxon>
        <taxon>Liliopsida</taxon>
        <taxon>Poales</taxon>
        <taxon>Poaceae</taxon>
        <taxon>BOP clade</taxon>
        <taxon>Pooideae</taxon>
        <taxon>Stipodae</taxon>
        <taxon>Brachypodieae</taxon>
        <taxon>Brachypodium</taxon>
    </lineage>
</organism>
<dbReference type="InterPro" id="IPR003578">
    <property type="entry name" value="Small_GTPase_Rho"/>
</dbReference>
<dbReference type="PROSITE" id="PS51420">
    <property type="entry name" value="RHO"/>
    <property type="match status" value="1"/>
</dbReference>
<keyword evidence="4" id="KW-0342">GTP-binding</keyword>
<dbReference type="InterPro" id="IPR001806">
    <property type="entry name" value="Small_GTPase"/>
</dbReference>
<dbReference type="GO" id="GO:0019901">
    <property type="term" value="F:protein kinase binding"/>
    <property type="evidence" value="ECO:0000318"/>
    <property type="project" value="GO_Central"/>
</dbReference>
<dbReference type="Gramene" id="PNT70210">
    <property type="protein sequence ID" value="PNT70210"/>
    <property type="gene ID" value="BRADI_2g07721v3"/>
</dbReference>
<evidence type="ECO:0000256" key="3">
    <source>
        <dbReference type="ARBA" id="ARBA00022741"/>
    </source>
</evidence>
<evidence type="ECO:0000256" key="5">
    <source>
        <dbReference type="ARBA" id="ARBA00023288"/>
    </source>
</evidence>
<dbReference type="OrthoDB" id="8830751at2759"/>
<dbReference type="Pfam" id="PF00071">
    <property type="entry name" value="Ras"/>
    <property type="match status" value="1"/>
</dbReference>
<comment type="subcellular location">
    <subcellularLocation>
        <location evidence="1">Membrane</location>
        <topology evidence="1">Peripheral membrane protein</topology>
    </subcellularLocation>
</comment>
<proteinExistence type="inferred from homology"/>
<dbReference type="EMBL" id="CM000881">
    <property type="protein sequence ID" value="PNT70209.1"/>
    <property type="molecule type" value="Genomic_DNA"/>
</dbReference>
<protein>
    <submittedName>
        <fullName evidence="6 7">Uncharacterized protein</fullName>
    </submittedName>
</protein>
<gene>
    <name evidence="6" type="ORF">BRADI_2g07721v3</name>
</gene>
<keyword evidence="3" id="KW-0547">Nucleotide-binding</keyword>
<dbReference type="GO" id="GO:0007163">
    <property type="term" value="P:establishment or maintenance of cell polarity"/>
    <property type="evidence" value="ECO:0000318"/>
    <property type="project" value="GO_Central"/>
</dbReference>
<dbReference type="STRING" id="15368.A0A2K2D7F7"/>
<dbReference type="GO" id="GO:0007015">
    <property type="term" value="P:actin filament organization"/>
    <property type="evidence" value="ECO:0000318"/>
    <property type="project" value="GO_Central"/>
</dbReference>
<dbReference type="Gene3D" id="3.40.50.300">
    <property type="entry name" value="P-loop containing nucleotide triphosphate hydrolases"/>
    <property type="match status" value="1"/>
</dbReference>
<dbReference type="GO" id="GO:0030865">
    <property type="term" value="P:cortical cytoskeleton organization"/>
    <property type="evidence" value="ECO:0000318"/>
    <property type="project" value="GO_Central"/>
</dbReference>
<dbReference type="GO" id="GO:0005886">
    <property type="term" value="C:plasma membrane"/>
    <property type="evidence" value="ECO:0000318"/>
    <property type="project" value="GO_Central"/>
</dbReference>
<evidence type="ECO:0000256" key="1">
    <source>
        <dbReference type="ARBA" id="ARBA00004170"/>
    </source>
</evidence>
<dbReference type="InterPro" id="IPR027417">
    <property type="entry name" value="P-loop_NTPase"/>
</dbReference>
<dbReference type="GO" id="GO:0008360">
    <property type="term" value="P:regulation of cell shape"/>
    <property type="evidence" value="ECO:0000318"/>
    <property type="project" value="GO_Central"/>
</dbReference>
<dbReference type="GO" id="GO:0003924">
    <property type="term" value="F:GTPase activity"/>
    <property type="evidence" value="ECO:0000318"/>
    <property type="project" value="GO_Central"/>
</dbReference>
<accession>A0A2K2D7F7</accession>
<comment type="similarity">
    <text evidence="2">Belongs to the small GTPase superfamily. Rho family.</text>
</comment>
<dbReference type="Gramene" id="PNT70209">
    <property type="protein sequence ID" value="PNT70209"/>
    <property type="gene ID" value="BRADI_2g07721v3"/>
</dbReference>
<dbReference type="GO" id="GO:0031410">
    <property type="term" value="C:cytoplasmic vesicle"/>
    <property type="evidence" value="ECO:0000318"/>
    <property type="project" value="GO_Central"/>
</dbReference>